<dbReference type="Pfam" id="PF03985">
    <property type="entry name" value="Paf1"/>
    <property type="match status" value="1"/>
</dbReference>
<dbReference type="GO" id="GO:0000993">
    <property type="term" value="F:RNA polymerase II complex binding"/>
    <property type="evidence" value="ECO:0007669"/>
    <property type="project" value="TreeGrafter"/>
</dbReference>
<name>A0AA85IY99_TRIRE</name>
<dbReference type="Proteomes" id="UP000050795">
    <property type="component" value="Unassembled WGS sequence"/>
</dbReference>
<organism evidence="6 7">
    <name type="scientific">Trichobilharzia regenti</name>
    <name type="common">Nasal bird schistosome</name>
    <dbReference type="NCBI Taxonomy" id="157069"/>
    <lineage>
        <taxon>Eukaryota</taxon>
        <taxon>Metazoa</taxon>
        <taxon>Spiralia</taxon>
        <taxon>Lophotrochozoa</taxon>
        <taxon>Platyhelminthes</taxon>
        <taxon>Trematoda</taxon>
        <taxon>Digenea</taxon>
        <taxon>Strigeidida</taxon>
        <taxon>Schistosomatoidea</taxon>
        <taxon>Schistosomatidae</taxon>
        <taxon>Trichobilharzia</taxon>
    </lineage>
</organism>
<sequence length="483" mass="56406">MTLTSKSEVNGRFDYSQDIGIEFKTESLLCRVKYQNNLPELPFDPKFLTYPLEPSRFVDYVATTLERNCQHDLLNDTDLGVEVDLVDPVIFHIETNPIHHPDDEKLLEDEVPASSNTRKSRHQKSVSWLRKTEYISTELYNRWNKSEKVESRLGYNVKRHLNEEIVYRDRDSQINAIEETFIAASKPIHKHYSKPNVHAVEVLPILPDFTLWRYPCAQVIFDDDPIRKNKTSSQKDDVSQAMIRGMMDDSGDHFVAYFLPTEETKQLSCFDAEVQMPYTEGAAYEYELTREYNWNVKNKTMVNYEENYFFCFRKDGVYYNELETRVRLSKRRKLNQSGTNIGASKPLKTRLVVHHRGFTDEELEAQTNRLYMLEHDIESEDGNASADEDGVNKEEGIDEKKKNTQRTNDIGSDDGEEEEEQEEEVSEDQNTEAGEDVAEEDEDEEEEEEEEEETEETKTQKRVPPTKSTRRKVYDSDDDDVDV</sequence>
<reference evidence="7" key="2">
    <citation type="submission" date="2023-11" db="UniProtKB">
        <authorList>
            <consortium name="WormBaseParasite"/>
        </authorList>
    </citation>
    <scope>IDENTIFICATION</scope>
</reference>
<dbReference type="PANTHER" id="PTHR23188">
    <property type="entry name" value="RNA POLYMERASE II-ASSOCIATED FACTOR 1 HOMOLOG"/>
    <property type="match status" value="1"/>
</dbReference>
<evidence type="ECO:0000313" key="7">
    <source>
        <dbReference type="WBParaSite" id="TREG1_128460.1"/>
    </source>
</evidence>
<feature type="compositionally biased region" description="Basic and acidic residues" evidence="5">
    <location>
        <begin position="390"/>
        <end position="402"/>
    </location>
</feature>
<proteinExistence type="inferred from homology"/>
<feature type="compositionally biased region" description="Acidic residues" evidence="5">
    <location>
        <begin position="411"/>
        <end position="455"/>
    </location>
</feature>
<evidence type="ECO:0000256" key="5">
    <source>
        <dbReference type="SAM" id="MobiDB-lite"/>
    </source>
</evidence>
<comment type="subcellular location">
    <subcellularLocation>
        <location evidence="1">Nucleus</location>
    </subcellularLocation>
</comment>
<accession>A0AA85IY99</accession>
<evidence type="ECO:0000256" key="3">
    <source>
        <dbReference type="ARBA" id="ARBA00020462"/>
    </source>
</evidence>
<reference evidence="6" key="1">
    <citation type="submission" date="2022-06" db="EMBL/GenBank/DDBJ databases">
        <authorList>
            <person name="Berger JAMES D."/>
            <person name="Berger JAMES D."/>
        </authorList>
    </citation>
    <scope>NUCLEOTIDE SEQUENCE [LARGE SCALE GENOMIC DNA]</scope>
</reference>
<dbReference type="GO" id="GO:0006368">
    <property type="term" value="P:transcription elongation by RNA polymerase II"/>
    <property type="evidence" value="ECO:0007669"/>
    <property type="project" value="InterPro"/>
</dbReference>
<evidence type="ECO:0000256" key="2">
    <source>
        <dbReference type="ARBA" id="ARBA00007560"/>
    </source>
</evidence>
<feature type="compositionally biased region" description="Acidic residues" evidence="5">
    <location>
        <begin position="379"/>
        <end position="389"/>
    </location>
</feature>
<dbReference type="InterPro" id="IPR007133">
    <property type="entry name" value="RNA_pol_II-assoc_Paf1"/>
</dbReference>
<dbReference type="PANTHER" id="PTHR23188:SF12">
    <property type="entry name" value="RNA POLYMERASE II-ASSOCIATED FACTOR 1 HOMOLOG"/>
    <property type="match status" value="1"/>
</dbReference>
<protein>
    <recommendedName>
        <fullName evidence="3">RNA polymerase II-associated factor 1 homolog</fullName>
    </recommendedName>
</protein>
<evidence type="ECO:0000256" key="1">
    <source>
        <dbReference type="ARBA" id="ARBA00004123"/>
    </source>
</evidence>
<evidence type="ECO:0000256" key="4">
    <source>
        <dbReference type="ARBA" id="ARBA00023242"/>
    </source>
</evidence>
<dbReference type="GO" id="GO:0003682">
    <property type="term" value="F:chromatin binding"/>
    <property type="evidence" value="ECO:0007669"/>
    <property type="project" value="TreeGrafter"/>
</dbReference>
<feature type="region of interest" description="Disordered" evidence="5">
    <location>
        <begin position="379"/>
        <end position="483"/>
    </location>
</feature>
<dbReference type="GO" id="GO:0016593">
    <property type="term" value="C:Cdc73/Paf1 complex"/>
    <property type="evidence" value="ECO:0007669"/>
    <property type="project" value="InterPro"/>
</dbReference>
<keyword evidence="6" id="KW-1185">Reference proteome</keyword>
<dbReference type="WBParaSite" id="TREG1_128460.1">
    <property type="protein sequence ID" value="TREG1_128460.1"/>
    <property type="gene ID" value="TREG1_128460"/>
</dbReference>
<evidence type="ECO:0000313" key="6">
    <source>
        <dbReference type="Proteomes" id="UP000050795"/>
    </source>
</evidence>
<dbReference type="AlphaFoldDB" id="A0AA85IY99"/>
<keyword evidence="4" id="KW-0539">Nucleus</keyword>
<comment type="similarity">
    <text evidence="2">Belongs to the PAF1 family.</text>
</comment>